<dbReference type="Pfam" id="PF03704">
    <property type="entry name" value="BTAD"/>
    <property type="match status" value="1"/>
</dbReference>
<name>A0A6V8LR74_9ACTN</name>
<organism evidence="4 5">
    <name type="scientific">Phytohabitans rumicis</name>
    <dbReference type="NCBI Taxonomy" id="1076125"/>
    <lineage>
        <taxon>Bacteria</taxon>
        <taxon>Bacillati</taxon>
        <taxon>Actinomycetota</taxon>
        <taxon>Actinomycetes</taxon>
        <taxon>Micromonosporales</taxon>
        <taxon>Micromonosporaceae</taxon>
    </lineage>
</organism>
<evidence type="ECO:0000259" key="3">
    <source>
        <dbReference type="SMART" id="SM01043"/>
    </source>
</evidence>
<gene>
    <name evidence="4" type="ORF">Prum_088770</name>
</gene>
<feature type="domain" description="Bacterial transcriptional activator" evidence="3">
    <location>
        <begin position="88"/>
        <end position="212"/>
    </location>
</feature>
<keyword evidence="2" id="KW-0067">ATP-binding</keyword>
<dbReference type="InterPro" id="IPR005158">
    <property type="entry name" value="BTAD"/>
</dbReference>
<dbReference type="InterPro" id="IPR036388">
    <property type="entry name" value="WH-like_DNA-bd_sf"/>
</dbReference>
<dbReference type="SUPFAM" id="SSF52540">
    <property type="entry name" value="P-loop containing nucleoside triphosphate hydrolases"/>
    <property type="match status" value="1"/>
</dbReference>
<evidence type="ECO:0000313" key="4">
    <source>
        <dbReference type="EMBL" id="GFJ95235.1"/>
    </source>
</evidence>
<evidence type="ECO:0000256" key="1">
    <source>
        <dbReference type="ARBA" id="ARBA00022741"/>
    </source>
</evidence>
<dbReference type="Pfam" id="PF13191">
    <property type="entry name" value="AAA_16"/>
    <property type="match status" value="1"/>
</dbReference>
<proteinExistence type="predicted"/>
<keyword evidence="1" id="KW-0547">Nucleotide-binding</keyword>
<dbReference type="PANTHER" id="PTHR16305:SF35">
    <property type="entry name" value="TRANSCRIPTIONAL ACTIVATOR DOMAIN"/>
    <property type="match status" value="1"/>
</dbReference>
<protein>
    <submittedName>
        <fullName evidence="4">Transcriptional activator</fullName>
    </submittedName>
</protein>
<accession>A0A6V8LR74</accession>
<dbReference type="GO" id="GO:0005737">
    <property type="term" value="C:cytoplasm"/>
    <property type="evidence" value="ECO:0007669"/>
    <property type="project" value="TreeGrafter"/>
</dbReference>
<dbReference type="InterPro" id="IPR011990">
    <property type="entry name" value="TPR-like_helical_dom_sf"/>
</dbReference>
<evidence type="ECO:0000313" key="5">
    <source>
        <dbReference type="Proteomes" id="UP000482960"/>
    </source>
</evidence>
<dbReference type="AlphaFoldDB" id="A0A6V8LR74"/>
<comment type="caution">
    <text evidence="4">The sequence shown here is derived from an EMBL/GenBank/DDBJ whole genome shotgun (WGS) entry which is preliminary data.</text>
</comment>
<evidence type="ECO:0000256" key="2">
    <source>
        <dbReference type="ARBA" id="ARBA00022840"/>
    </source>
</evidence>
<dbReference type="GO" id="GO:0004016">
    <property type="term" value="F:adenylate cyclase activity"/>
    <property type="evidence" value="ECO:0007669"/>
    <property type="project" value="TreeGrafter"/>
</dbReference>
<dbReference type="Gene3D" id="1.10.10.10">
    <property type="entry name" value="Winged helix-like DNA-binding domain superfamily/Winged helix DNA-binding domain"/>
    <property type="match status" value="1"/>
</dbReference>
<dbReference type="SMART" id="SM01043">
    <property type="entry name" value="BTAD"/>
    <property type="match status" value="1"/>
</dbReference>
<dbReference type="InterPro" id="IPR041664">
    <property type="entry name" value="AAA_16"/>
</dbReference>
<dbReference type="EMBL" id="BLPG01000001">
    <property type="protein sequence ID" value="GFJ95235.1"/>
    <property type="molecule type" value="Genomic_DNA"/>
</dbReference>
<reference evidence="4 5" key="2">
    <citation type="submission" date="2020-03" db="EMBL/GenBank/DDBJ databases">
        <authorList>
            <person name="Ichikawa N."/>
            <person name="Kimura A."/>
            <person name="Kitahashi Y."/>
            <person name="Uohara A."/>
        </authorList>
    </citation>
    <scope>NUCLEOTIDE SEQUENCE [LARGE SCALE GENOMIC DNA]</scope>
    <source>
        <strain evidence="4 5">NBRC 108638</strain>
    </source>
</reference>
<reference evidence="4 5" key="1">
    <citation type="submission" date="2020-03" db="EMBL/GenBank/DDBJ databases">
        <title>Whole genome shotgun sequence of Phytohabitans rumicis NBRC 108638.</title>
        <authorList>
            <person name="Komaki H."/>
            <person name="Tamura T."/>
        </authorList>
    </citation>
    <scope>NUCLEOTIDE SEQUENCE [LARGE SCALE GENOMIC DNA]</scope>
    <source>
        <strain evidence="4 5">NBRC 108638</strain>
    </source>
</reference>
<dbReference type="Proteomes" id="UP000482960">
    <property type="component" value="Unassembled WGS sequence"/>
</dbReference>
<dbReference type="Gene3D" id="1.25.40.10">
    <property type="entry name" value="Tetratricopeptide repeat domain"/>
    <property type="match status" value="2"/>
</dbReference>
<keyword evidence="5" id="KW-1185">Reference proteome</keyword>
<dbReference type="GO" id="GO:0005524">
    <property type="term" value="F:ATP binding"/>
    <property type="evidence" value="ECO:0007669"/>
    <property type="project" value="UniProtKB-KW"/>
</dbReference>
<dbReference type="SUPFAM" id="SSF48452">
    <property type="entry name" value="TPR-like"/>
    <property type="match status" value="2"/>
</dbReference>
<dbReference type="PANTHER" id="PTHR16305">
    <property type="entry name" value="TESTICULAR SOLUBLE ADENYLYL CYCLASE"/>
    <property type="match status" value="1"/>
</dbReference>
<sequence>MALDGRPVPDAAWTRRQAAALIKILALAPRRQLHREQVIDALWPDVHVDDAGPRLHKAAHFARRVLGPDSVVLRSSSVLLCPDVPVGVDALRFQELAASALDAGDATAAAKAADAYAGPLLPADRYESWASEPRDRLQLLYLRVLRQAGRWADLVEIDSTDVEAHLALMREHAARGDRRAALRQFERMDRALQRELGVGPSDEAVALRDSLLDAEPDLTAPAAAGALVGHAAAAAALEAAMELAAAGRGRAVFLSGAAGMGKSAVAEWLRGKAAGRGWRTGYGVASAIEGAWPYAPVLEALADLCRRHPTLLDGLDDQCRDDIDRALSGRALDWHGEASHQRLFVAVAELVRLAAAGPGVLLTVDDAHEADEASLRLLHYLARSCSTERLLIVLAHRRQPVTEAFEEVRSSLLGRAAGAGVALSPLDRAETAALALACRPDLPAADVEHIWQVSAGVPFAVVELARTAGQPGVDVRRPGNAVLAMLTPAVRATLEHVATTGSTFDTDEFLALCGLPEPEAFDCLDAALAALVVERTQAGYRFRHPLIRDALLGDVPPHRRRLLHRDCAQRLIALNASPARIGHHLLAAGEPVLAVPYALRAAETEAAVGAYRAALSFVDSVRPAADGPDLARILALRADLLGAIGDPAFMNAYRQAIAAADDDGERRTLRARMARLAVHSGDLETGAAMLDGLETDGGRDDATIMLARGQLAYWRGDLDGALRAVSQASGAITTWQQLDLITLKGLVTHNRGEWSQLLRIELLRTREDPALATAVFDSHLCVAEYLLYGPTPYAEVLELAGTLRATAERAGALRAVAFASALIGEAALLHGDLDLAQRELADAADLHREIGATAGEAHSLQRLAEVHLALGDRATAGRLLRRALPLARWSLLAMHLLQRVYGTMVAAAEDAPSALAIVDAAEATLGESDFCNFCAVMFEVPAAIASAHAGELGQARRHLERAGRSAAAWEGTAWQAALLEARAHITRAEGDTAGAAALLTRAAEFFDESVQPLDAARCRRLLASFPAATG</sequence>
<dbReference type="InterPro" id="IPR027417">
    <property type="entry name" value="P-loop_NTPase"/>
</dbReference>